<keyword evidence="2" id="KW-0732">Signal</keyword>
<dbReference type="AlphaFoldDB" id="A0A5M8QQZ9"/>
<feature type="signal peptide" evidence="2">
    <location>
        <begin position="1"/>
        <end position="27"/>
    </location>
</feature>
<dbReference type="InterPro" id="IPR025419">
    <property type="entry name" value="DUF4142"/>
</dbReference>
<evidence type="ECO:0000256" key="1">
    <source>
        <dbReference type="SAM" id="MobiDB-lite"/>
    </source>
</evidence>
<feature type="region of interest" description="Disordered" evidence="1">
    <location>
        <begin position="21"/>
        <end position="51"/>
    </location>
</feature>
<dbReference type="PANTHER" id="PTHR38593:SF1">
    <property type="entry name" value="BLR2558 PROTEIN"/>
    <property type="match status" value="1"/>
</dbReference>
<feature type="compositionally biased region" description="Acidic residues" evidence="1">
    <location>
        <begin position="38"/>
        <end position="51"/>
    </location>
</feature>
<feature type="domain" description="DUF4142" evidence="3">
    <location>
        <begin position="52"/>
        <end position="187"/>
    </location>
</feature>
<accession>A0A5M8QQZ9</accession>
<gene>
    <name evidence="4" type="ORF">FEM33_20930</name>
</gene>
<dbReference type="OrthoDB" id="883203at2"/>
<evidence type="ECO:0000259" key="3">
    <source>
        <dbReference type="Pfam" id="PF13628"/>
    </source>
</evidence>
<keyword evidence="5" id="KW-1185">Reference proteome</keyword>
<sequence length="192" mass="20876">MKKISLTSLVVASILTFSACNSNPNNSEENKDSKEVAEEQNEQALDDTKMEDDAEFAIAAADGGLMEVKLGELAQTNGTSAGVKKFAQSMVTDHGKANSELKALAQQKNITLPVTLSDDKQKKFDELSKKKGAEFDEAYAAFMVDDHKEDISEFEEAAKDAKDPDVKAWAAGKVPVLKHHLEMAEALKDAKK</sequence>
<organism evidence="4 5">
    <name type="scientific">Dyadobacter flavalbus</name>
    <dbReference type="NCBI Taxonomy" id="2579942"/>
    <lineage>
        <taxon>Bacteria</taxon>
        <taxon>Pseudomonadati</taxon>
        <taxon>Bacteroidota</taxon>
        <taxon>Cytophagia</taxon>
        <taxon>Cytophagales</taxon>
        <taxon>Spirosomataceae</taxon>
        <taxon>Dyadobacter</taxon>
    </lineage>
</organism>
<evidence type="ECO:0000256" key="2">
    <source>
        <dbReference type="SAM" id="SignalP"/>
    </source>
</evidence>
<dbReference type="Proteomes" id="UP000323994">
    <property type="component" value="Unassembled WGS sequence"/>
</dbReference>
<dbReference type="Gene3D" id="1.20.1260.10">
    <property type="match status" value="1"/>
</dbReference>
<reference evidence="4 5" key="1">
    <citation type="submission" date="2019-05" db="EMBL/GenBank/DDBJ databases">
        <authorList>
            <person name="Qu J.-H."/>
        </authorList>
    </citation>
    <scope>NUCLEOTIDE SEQUENCE [LARGE SCALE GENOMIC DNA]</scope>
    <source>
        <strain evidence="4 5">NS28</strain>
    </source>
</reference>
<dbReference type="InterPro" id="IPR012347">
    <property type="entry name" value="Ferritin-like"/>
</dbReference>
<protein>
    <submittedName>
        <fullName evidence="4">DUF4142 domain-containing protein</fullName>
    </submittedName>
</protein>
<feature type="chain" id="PRO_5024328720" evidence="2">
    <location>
        <begin position="28"/>
        <end position="192"/>
    </location>
</feature>
<dbReference type="PROSITE" id="PS51257">
    <property type="entry name" value="PROKAR_LIPOPROTEIN"/>
    <property type="match status" value="1"/>
</dbReference>
<dbReference type="Pfam" id="PF13628">
    <property type="entry name" value="DUF4142"/>
    <property type="match status" value="1"/>
</dbReference>
<dbReference type="EMBL" id="VBSN01000066">
    <property type="protein sequence ID" value="KAA6436612.1"/>
    <property type="molecule type" value="Genomic_DNA"/>
</dbReference>
<proteinExistence type="predicted"/>
<name>A0A5M8QQZ9_9BACT</name>
<dbReference type="RefSeq" id="WP_139013934.1">
    <property type="nucleotide sequence ID" value="NZ_VBSN01000066.1"/>
</dbReference>
<dbReference type="PANTHER" id="PTHR38593">
    <property type="entry name" value="BLR2558 PROTEIN"/>
    <property type="match status" value="1"/>
</dbReference>
<feature type="compositionally biased region" description="Basic and acidic residues" evidence="1">
    <location>
        <begin position="28"/>
        <end position="37"/>
    </location>
</feature>
<evidence type="ECO:0000313" key="5">
    <source>
        <dbReference type="Proteomes" id="UP000323994"/>
    </source>
</evidence>
<comment type="caution">
    <text evidence="4">The sequence shown here is derived from an EMBL/GenBank/DDBJ whole genome shotgun (WGS) entry which is preliminary data.</text>
</comment>
<evidence type="ECO:0000313" key="4">
    <source>
        <dbReference type="EMBL" id="KAA6436612.1"/>
    </source>
</evidence>